<keyword evidence="3" id="KW-0238">DNA-binding</keyword>
<dbReference type="Gene3D" id="3.40.1810.10">
    <property type="entry name" value="Transcription factor, MADS-box"/>
    <property type="match status" value="1"/>
</dbReference>
<dbReference type="PANTHER" id="PTHR11945:SF764">
    <property type="entry name" value="AGAMOUS-LIKE MADS-BOX PROTEIN AGL62"/>
    <property type="match status" value="1"/>
</dbReference>
<organism evidence="7 8">
    <name type="scientific">Eragrostis curvula</name>
    <name type="common">weeping love grass</name>
    <dbReference type="NCBI Taxonomy" id="38414"/>
    <lineage>
        <taxon>Eukaryota</taxon>
        <taxon>Viridiplantae</taxon>
        <taxon>Streptophyta</taxon>
        <taxon>Embryophyta</taxon>
        <taxon>Tracheophyta</taxon>
        <taxon>Spermatophyta</taxon>
        <taxon>Magnoliopsida</taxon>
        <taxon>Liliopsida</taxon>
        <taxon>Poales</taxon>
        <taxon>Poaceae</taxon>
        <taxon>PACMAD clade</taxon>
        <taxon>Chloridoideae</taxon>
        <taxon>Eragrostideae</taxon>
        <taxon>Eragrostidinae</taxon>
        <taxon>Eragrostis</taxon>
    </lineage>
</organism>
<proteinExistence type="predicted"/>
<dbReference type="SMART" id="SM00432">
    <property type="entry name" value="MADS"/>
    <property type="match status" value="1"/>
</dbReference>
<feature type="domain" description="MADS-box" evidence="6">
    <location>
        <begin position="3"/>
        <end position="63"/>
    </location>
</feature>
<dbReference type="PANTHER" id="PTHR11945">
    <property type="entry name" value="MADS BOX PROTEIN"/>
    <property type="match status" value="1"/>
</dbReference>
<keyword evidence="4" id="KW-0804">Transcription</keyword>
<dbReference type="GO" id="GO:0000978">
    <property type="term" value="F:RNA polymerase II cis-regulatory region sequence-specific DNA binding"/>
    <property type="evidence" value="ECO:0007669"/>
    <property type="project" value="TreeGrafter"/>
</dbReference>
<comment type="subcellular location">
    <subcellularLocation>
        <location evidence="1">Nucleus</location>
    </subcellularLocation>
</comment>
<gene>
    <name evidence="7" type="ORF">EJB05_50993</name>
</gene>
<dbReference type="InterPro" id="IPR033897">
    <property type="entry name" value="SRF-like_MADS-box"/>
</dbReference>
<sequence length="372" mass="41678">MSRRPRRSGVNFIENDKDRNLTYFKRCSGLYKSAADLSTLTGAKIAIVVEAESGKKSAFGTPSANNIIDSFLSEHNPNINEGEMTKITHLQNELFRQEKDKAVDDKRARKSKACLKAIQDTLGIDQLVSSEKEDLGGEELNELLQRLTRVGEDINNHQANLGQQHEVSSQSGLLTHLSSSLWHSQIKIPPRQLPWVYLQPSSLLHQTSLPSAKAPSMQQLHQQAHMMSPLPNETHQYNHYFPQPQPPMLPLQVELPLNPMAPLDPNHAYTNNFSTNPVPPPYENNAYSHNFVASQQSASYQWNLVTPSNEPYYDPSLHALSDYFELDDHYGGQAAAGGPEDELDPSGLHAQADDDWLAMNLFDSPLHGENLW</sequence>
<dbReference type="PRINTS" id="PR00404">
    <property type="entry name" value="MADSDOMAIN"/>
</dbReference>
<dbReference type="GO" id="GO:0046983">
    <property type="term" value="F:protein dimerization activity"/>
    <property type="evidence" value="ECO:0007669"/>
    <property type="project" value="InterPro"/>
</dbReference>
<evidence type="ECO:0000256" key="2">
    <source>
        <dbReference type="ARBA" id="ARBA00023015"/>
    </source>
</evidence>
<evidence type="ECO:0000256" key="5">
    <source>
        <dbReference type="ARBA" id="ARBA00023242"/>
    </source>
</evidence>
<dbReference type="GO" id="GO:0005634">
    <property type="term" value="C:nucleus"/>
    <property type="evidence" value="ECO:0007669"/>
    <property type="project" value="UniProtKB-SubCell"/>
</dbReference>
<dbReference type="OrthoDB" id="679952at2759"/>
<protein>
    <recommendedName>
        <fullName evidence="6">MADS-box domain-containing protein</fullName>
    </recommendedName>
</protein>
<dbReference type="GO" id="GO:0000981">
    <property type="term" value="F:DNA-binding transcription factor activity, RNA polymerase II-specific"/>
    <property type="evidence" value="ECO:0007669"/>
    <property type="project" value="InterPro"/>
</dbReference>
<dbReference type="InterPro" id="IPR036879">
    <property type="entry name" value="TF_MADSbox_sf"/>
</dbReference>
<dbReference type="PROSITE" id="PS50066">
    <property type="entry name" value="MADS_BOX_2"/>
    <property type="match status" value="1"/>
</dbReference>
<accession>A0A5J9SWP2</accession>
<dbReference type="Proteomes" id="UP000324897">
    <property type="component" value="Unassembled WGS sequence"/>
</dbReference>
<evidence type="ECO:0000256" key="4">
    <source>
        <dbReference type="ARBA" id="ARBA00023163"/>
    </source>
</evidence>
<dbReference type="Pfam" id="PF00319">
    <property type="entry name" value="SRF-TF"/>
    <property type="match status" value="1"/>
</dbReference>
<dbReference type="Gramene" id="TVU03443">
    <property type="protein sequence ID" value="TVU03443"/>
    <property type="gene ID" value="EJB05_50993"/>
</dbReference>
<dbReference type="AlphaFoldDB" id="A0A5J9SWP2"/>
<dbReference type="InterPro" id="IPR002100">
    <property type="entry name" value="TF_MADSbox"/>
</dbReference>
<dbReference type="EMBL" id="RWGY01000176">
    <property type="protein sequence ID" value="TVU03443.1"/>
    <property type="molecule type" value="Genomic_DNA"/>
</dbReference>
<keyword evidence="2" id="KW-0805">Transcription regulation</keyword>
<evidence type="ECO:0000259" key="6">
    <source>
        <dbReference type="PROSITE" id="PS50066"/>
    </source>
</evidence>
<dbReference type="GO" id="GO:0045944">
    <property type="term" value="P:positive regulation of transcription by RNA polymerase II"/>
    <property type="evidence" value="ECO:0007669"/>
    <property type="project" value="InterPro"/>
</dbReference>
<evidence type="ECO:0000256" key="3">
    <source>
        <dbReference type="ARBA" id="ARBA00023125"/>
    </source>
</evidence>
<reference evidence="7 8" key="1">
    <citation type="journal article" date="2019" name="Sci. Rep.">
        <title>A high-quality genome of Eragrostis curvula grass provides insights into Poaceae evolution and supports new strategies to enhance forage quality.</title>
        <authorList>
            <person name="Carballo J."/>
            <person name="Santos B.A.C.M."/>
            <person name="Zappacosta D."/>
            <person name="Garbus I."/>
            <person name="Selva J.P."/>
            <person name="Gallo C.A."/>
            <person name="Diaz A."/>
            <person name="Albertini E."/>
            <person name="Caccamo M."/>
            <person name="Echenique V."/>
        </authorList>
    </citation>
    <scope>NUCLEOTIDE SEQUENCE [LARGE SCALE GENOMIC DNA]</scope>
    <source>
        <strain evidence="8">cv. Victoria</strain>
        <tissue evidence="7">Leaf</tissue>
    </source>
</reference>
<keyword evidence="5" id="KW-0539">Nucleus</keyword>
<name>A0A5J9SWP2_9POAL</name>
<feature type="non-terminal residue" evidence="7">
    <location>
        <position position="1"/>
    </location>
</feature>
<comment type="caution">
    <text evidence="7">The sequence shown here is derived from an EMBL/GenBank/DDBJ whole genome shotgun (WGS) entry which is preliminary data.</text>
</comment>
<dbReference type="CDD" id="cd00266">
    <property type="entry name" value="MADS_SRF_like"/>
    <property type="match status" value="1"/>
</dbReference>
<keyword evidence="8" id="KW-1185">Reference proteome</keyword>
<dbReference type="SUPFAM" id="SSF55455">
    <property type="entry name" value="SRF-like"/>
    <property type="match status" value="1"/>
</dbReference>
<evidence type="ECO:0000313" key="8">
    <source>
        <dbReference type="Proteomes" id="UP000324897"/>
    </source>
</evidence>
<evidence type="ECO:0000256" key="1">
    <source>
        <dbReference type="ARBA" id="ARBA00004123"/>
    </source>
</evidence>
<evidence type="ECO:0000313" key="7">
    <source>
        <dbReference type="EMBL" id="TVU03443.1"/>
    </source>
</evidence>